<evidence type="ECO:0000256" key="4">
    <source>
        <dbReference type="ARBA" id="ARBA00022723"/>
    </source>
</evidence>
<sequence length="440" mass="49395">MMAHASLNPDPPTDHFYRRPLPAVCTAFCSPEGKSIFREALNEGYMENFFPLASQFRTQEEPAFCGLSTLVMVLNTLEVDPGKVWKGPWRWYHENMLDCCVPINVIEKSGITFDQFSCLAVCNTLNVRSVRADASASEDEFRQLVKRVSKGSEEVIVASYSRKGLDQTGDGHFSPIAGYHPGRDLVLIMDVARFKYQPHWVKVHSLFKAMHDVDKDTGLSRGYLLLSKSRSLPTVLFRLTSNLCVNGVQSTNVVRFITDWKEWLVTSASSTNSNKILDTAVNQLVKFLNLKESNLSMALVEVVGFENISMEHKYAIKQILEALKNLPVYQVVRSCIPGGDKLESETHVPVDDGPHPEKFSMKPKTWHYVTMLLLMWPYRDDEGSFGRCLDQLMADQLKASASELLQNEVTILRQQVSSVLGFVAVCDACPCKQKAAEAAK</sequence>
<dbReference type="InterPro" id="IPR038765">
    <property type="entry name" value="Papain-like_cys_pep_sf"/>
</dbReference>
<proteinExistence type="evidence at transcript level"/>
<dbReference type="GO" id="GO:0010273">
    <property type="term" value="P:detoxification of copper ion"/>
    <property type="evidence" value="ECO:0007669"/>
    <property type="project" value="TreeGrafter"/>
</dbReference>
<dbReference type="SUPFAM" id="SSF54001">
    <property type="entry name" value="Cysteine proteinases"/>
    <property type="match status" value="1"/>
</dbReference>
<evidence type="ECO:0000256" key="1">
    <source>
        <dbReference type="ARBA" id="ARBA00012468"/>
    </source>
</evidence>
<evidence type="ECO:0000259" key="5">
    <source>
        <dbReference type="PROSITE" id="PS51443"/>
    </source>
</evidence>
<dbReference type="InterPro" id="IPR038156">
    <property type="entry name" value="PCS_N_sf"/>
</dbReference>
<feature type="domain" description="Peptidase C83" evidence="5">
    <location>
        <begin position="11"/>
        <end position="231"/>
    </location>
</feature>
<accession>B3F0K8</accession>
<dbReference type="MEROPS" id="C83.003"/>
<dbReference type="GO" id="GO:0098849">
    <property type="term" value="P:cellular detoxification of cadmium ion"/>
    <property type="evidence" value="ECO:0007669"/>
    <property type="project" value="TreeGrafter"/>
</dbReference>
<dbReference type="GO" id="GO:0046872">
    <property type="term" value="F:metal ion binding"/>
    <property type="evidence" value="ECO:0007669"/>
    <property type="project" value="UniProtKB-KW"/>
</dbReference>
<keyword evidence="3" id="KW-0808">Transferase</keyword>
<dbReference type="PROSITE" id="PS51443">
    <property type="entry name" value="PCS"/>
    <property type="match status" value="1"/>
</dbReference>
<dbReference type="EMBL" id="EF433776">
    <property type="protein sequence ID" value="ABR13683.1"/>
    <property type="molecule type" value="mRNA"/>
</dbReference>
<dbReference type="GO" id="GO:0046938">
    <property type="term" value="P:phytochelatin biosynthetic process"/>
    <property type="evidence" value="ECO:0007669"/>
    <property type="project" value="InterPro"/>
</dbReference>
<protein>
    <recommendedName>
        <fullName evidence="1">glutathione gamma-glutamylcysteinyltransferase</fullName>
        <ecNumber evidence="1">2.3.2.15</ecNumber>
    </recommendedName>
</protein>
<reference evidence="6" key="1">
    <citation type="journal article" date="2008" name="Ecotoxicol. Environ. Saf.">
        <title>cDNA cloning and expression analysis of Eisenia fetida (Annelida: Oligochaeta) phytochelatin synthase under cadmium exposure.</title>
        <authorList>
            <person name="Brulle F."/>
            <person name="Cocquerelle C."/>
            <person name="Wamalah A.N."/>
            <person name="Morgan A.J."/>
            <person name="Kille P."/>
            <person name="Lepretre A."/>
            <person name="Vandenbulcke F."/>
        </authorList>
    </citation>
    <scope>NUCLEOTIDE SEQUENCE</scope>
</reference>
<dbReference type="AlphaFoldDB" id="B3F0K8"/>
<name>B3F0K8_EISFE</name>
<dbReference type="InterPro" id="IPR040409">
    <property type="entry name" value="PCS-like"/>
</dbReference>
<dbReference type="InterPro" id="IPR007719">
    <property type="entry name" value="PCS_N"/>
</dbReference>
<dbReference type="PANTHER" id="PTHR33447">
    <property type="entry name" value="GLUTATHIONE GAMMA-GLUTAMYLCYSTEINYLTRANSFERASE"/>
    <property type="match status" value="1"/>
</dbReference>
<dbReference type="FunFam" id="3.90.70.30:FF:000001">
    <property type="entry name" value="Glutathione gamma-glutamylcysteinyltransferase 1"/>
    <property type="match status" value="1"/>
</dbReference>
<keyword evidence="4" id="KW-0479">Metal-binding</keyword>
<keyword evidence="2" id="KW-0104">Cadmium</keyword>
<evidence type="ECO:0000256" key="3">
    <source>
        <dbReference type="ARBA" id="ARBA00022679"/>
    </source>
</evidence>
<dbReference type="Gene3D" id="3.90.70.30">
    <property type="entry name" value="Phytochelatin synthase, N-terminal domain"/>
    <property type="match status" value="1"/>
</dbReference>
<evidence type="ECO:0000313" key="6">
    <source>
        <dbReference type="EMBL" id="ABR13683.1"/>
    </source>
</evidence>
<organism evidence="6">
    <name type="scientific">Eisenia fetida</name>
    <name type="common">Red wiggler worm</name>
    <dbReference type="NCBI Taxonomy" id="6396"/>
    <lineage>
        <taxon>Eukaryota</taxon>
        <taxon>Metazoa</taxon>
        <taxon>Spiralia</taxon>
        <taxon>Lophotrochozoa</taxon>
        <taxon>Annelida</taxon>
        <taxon>Clitellata</taxon>
        <taxon>Oligochaeta</taxon>
        <taxon>Crassiclitellata</taxon>
        <taxon>Lumbricina</taxon>
        <taxon>Lumbricidae</taxon>
        <taxon>Lumbricinae</taxon>
        <taxon>Eisenia</taxon>
    </lineage>
</organism>
<evidence type="ECO:0000256" key="2">
    <source>
        <dbReference type="ARBA" id="ARBA00022539"/>
    </source>
</evidence>
<dbReference type="PANTHER" id="PTHR33447:SF2">
    <property type="entry name" value="GLUTATHIONE GAMMA-GLUTAMYLCYSTEINYLTRANSFERASE"/>
    <property type="match status" value="1"/>
</dbReference>
<dbReference type="Pfam" id="PF05023">
    <property type="entry name" value="Phytochelatin"/>
    <property type="match status" value="1"/>
</dbReference>
<dbReference type="EC" id="2.3.2.15" evidence="1"/>
<dbReference type="GO" id="GO:0016756">
    <property type="term" value="F:glutathione gamma-glutamylcysteinyltransferase activity"/>
    <property type="evidence" value="ECO:0007669"/>
    <property type="project" value="UniProtKB-EC"/>
</dbReference>